<dbReference type="InterPro" id="IPR001466">
    <property type="entry name" value="Beta-lactam-related"/>
</dbReference>
<dbReference type="STRING" id="117157.SAMN04489717_2644"/>
<reference evidence="2 3" key="1">
    <citation type="submission" date="2016-10" db="EMBL/GenBank/DDBJ databases">
        <authorList>
            <person name="de Groot N.N."/>
        </authorList>
    </citation>
    <scope>NUCLEOTIDE SEQUENCE [LARGE SCALE GENOMIC DNA]</scope>
    <source>
        <strain evidence="2 3">DSM 22024</strain>
    </source>
</reference>
<proteinExistence type="predicted"/>
<keyword evidence="3" id="KW-1185">Reference proteome</keyword>
<dbReference type="PANTHER" id="PTHR43283">
    <property type="entry name" value="BETA-LACTAMASE-RELATED"/>
    <property type="match status" value="1"/>
</dbReference>
<evidence type="ECO:0000313" key="3">
    <source>
        <dbReference type="Proteomes" id="UP000198983"/>
    </source>
</evidence>
<dbReference type="InterPro" id="IPR050789">
    <property type="entry name" value="Diverse_Enzym_Activities"/>
</dbReference>
<dbReference type="AlphaFoldDB" id="A0A1H1S2L8"/>
<evidence type="ECO:0000259" key="1">
    <source>
        <dbReference type="Pfam" id="PF00144"/>
    </source>
</evidence>
<dbReference type="EMBL" id="LT629732">
    <property type="protein sequence ID" value="SDS42242.1"/>
    <property type="molecule type" value="Genomic_DNA"/>
</dbReference>
<protein>
    <submittedName>
        <fullName evidence="2">CubicO group peptidase, beta-lactamase class C family</fullName>
    </submittedName>
</protein>
<dbReference type="PANTHER" id="PTHR43283:SF3">
    <property type="entry name" value="BETA-LACTAMASE FAMILY PROTEIN (AFU_ORTHOLOGUE AFUA_5G07500)"/>
    <property type="match status" value="1"/>
</dbReference>
<evidence type="ECO:0000313" key="2">
    <source>
        <dbReference type="EMBL" id="SDS42242.1"/>
    </source>
</evidence>
<dbReference type="RefSeq" id="WP_092653649.1">
    <property type="nucleotide sequence ID" value="NZ_LT629732.1"/>
</dbReference>
<dbReference type="SUPFAM" id="SSF56601">
    <property type="entry name" value="beta-lactamase/transpeptidase-like"/>
    <property type="match status" value="1"/>
</dbReference>
<dbReference type="InterPro" id="IPR012338">
    <property type="entry name" value="Beta-lactam/transpept-like"/>
</dbReference>
<sequence length="402" mass="43862">MSTGNLSKARLARMHETMAGHVARGAAPGVVTLVSRRGETHVDAIGLTEVDGRTPMARDTIFRISSMTKPVTAVAAMILVEECQLRLDDPVDPLLPELADRQVMRRLDGSVTDTVPANRPISVRDLLTFQLGFGVFFAPPGTFPIQDAIAEAGIGDGPPRPAELPGPNEWIRRFGTLPLMHQPGERWMYNTGSDILGVLIERASGQSLETFCRRRIFEPLGMKDTAFSVPAVKLDRFATSYEPDPQTGALRVYDPAVGGQWSSPPAFQSGSGGLVSTVDDFAAFGQMMLAGGRYGDERILSRTTVQAMVTDHLTPRVKEESGFFPGYFDSRSWGLGLAVVTRRDSPSAVPGQFGWDGGLGTSWYSDPREDLTAILMTQRSGFPQLSEIYLDFWTSVYQALDD</sequence>
<dbReference type="Pfam" id="PF00144">
    <property type="entry name" value="Beta-lactamase"/>
    <property type="match status" value="1"/>
</dbReference>
<dbReference type="Proteomes" id="UP000198983">
    <property type="component" value="Chromosome I"/>
</dbReference>
<gene>
    <name evidence="2" type="ORF">SAMN04489717_2644</name>
</gene>
<name>A0A1H1S2L8_9ACTN</name>
<feature type="domain" description="Beta-lactamase-related" evidence="1">
    <location>
        <begin position="17"/>
        <end position="382"/>
    </location>
</feature>
<dbReference type="OrthoDB" id="4281716at2"/>
<organism evidence="2 3">
    <name type="scientific">Actinopolymorpha singaporensis</name>
    <dbReference type="NCBI Taxonomy" id="117157"/>
    <lineage>
        <taxon>Bacteria</taxon>
        <taxon>Bacillati</taxon>
        <taxon>Actinomycetota</taxon>
        <taxon>Actinomycetes</taxon>
        <taxon>Propionibacteriales</taxon>
        <taxon>Actinopolymorphaceae</taxon>
        <taxon>Actinopolymorpha</taxon>
    </lineage>
</organism>
<dbReference type="Gene3D" id="3.40.710.10">
    <property type="entry name" value="DD-peptidase/beta-lactamase superfamily"/>
    <property type="match status" value="1"/>
</dbReference>
<accession>A0A1H1S2L8</accession>